<evidence type="ECO:0000313" key="2">
    <source>
        <dbReference type="Proteomes" id="UP001501469"/>
    </source>
</evidence>
<name>A0ABP7TZN9_9BACT</name>
<sequence length="132" mass="13882">MLLPLLSCEKYAGGTCYTGQIVAVTCVNGVLIDVDPRFPIGKPTSRNGGNGPVFLGRNVIAVSNSRDITSSVSTATVPGTLNNIIGQRLYFSAEPDSLVYGLGCYVADGVREPVPGMRLSDISTTACVPTWQ</sequence>
<dbReference type="Proteomes" id="UP001501469">
    <property type="component" value="Unassembled WGS sequence"/>
</dbReference>
<keyword evidence="2" id="KW-1185">Reference proteome</keyword>
<reference evidence="2" key="1">
    <citation type="journal article" date="2019" name="Int. J. Syst. Evol. Microbiol.">
        <title>The Global Catalogue of Microorganisms (GCM) 10K type strain sequencing project: providing services to taxonomists for standard genome sequencing and annotation.</title>
        <authorList>
            <consortium name="The Broad Institute Genomics Platform"/>
            <consortium name="The Broad Institute Genome Sequencing Center for Infectious Disease"/>
            <person name="Wu L."/>
            <person name="Ma J."/>
        </authorList>
    </citation>
    <scope>NUCLEOTIDE SEQUENCE [LARGE SCALE GENOMIC DNA]</scope>
    <source>
        <strain evidence="2">JCM 17225</strain>
    </source>
</reference>
<comment type="caution">
    <text evidence="1">The sequence shown here is derived from an EMBL/GenBank/DDBJ whole genome shotgun (WGS) entry which is preliminary data.</text>
</comment>
<accession>A0ABP7TZN9</accession>
<proteinExistence type="predicted"/>
<organism evidence="1 2">
    <name type="scientific">Hymenobacter glaciei</name>
    <dbReference type="NCBI Taxonomy" id="877209"/>
    <lineage>
        <taxon>Bacteria</taxon>
        <taxon>Pseudomonadati</taxon>
        <taxon>Bacteroidota</taxon>
        <taxon>Cytophagia</taxon>
        <taxon>Cytophagales</taxon>
        <taxon>Hymenobacteraceae</taxon>
        <taxon>Hymenobacter</taxon>
    </lineage>
</organism>
<gene>
    <name evidence="1" type="ORF">GCM10022409_17480</name>
</gene>
<dbReference type="EMBL" id="BAABDK010000015">
    <property type="protein sequence ID" value="GAA4033684.1"/>
    <property type="molecule type" value="Genomic_DNA"/>
</dbReference>
<protein>
    <submittedName>
        <fullName evidence="1">Uncharacterized protein</fullName>
    </submittedName>
</protein>
<evidence type="ECO:0000313" key="1">
    <source>
        <dbReference type="EMBL" id="GAA4033684.1"/>
    </source>
</evidence>